<dbReference type="AlphaFoldDB" id="A0A1M5G4N8"/>
<dbReference type="InterPro" id="IPR015943">
    <property type="entry name" value="WD40/YVTN_repeat-like_dom_sf"/>
</dbReference>
<proteinExistence type="predicted"/>
<accession>A0A1M5G4N8</accession>
<dbReference type="Gene3D" id="2.130.10.10">
    <property type="entry name" value="YVTN repeat-like/Quinoprotein amine dehydrogenase"/>
    <property type="match status" value="1"/>
</dbReference>
<evidence type="ECO:0000313" key="2">
    <source>
        <dbReference type="EMBL" id="SHF98431.1"/>
    </source>
</evidence>
<dbReference type="EMBL" id="FQUX01000010">
    <property type="protein sequence ID" value="SHF98431.1"/>
    <property type="molecule type" value="Genomic_DNA"/>
</dbReference>
<evidence type="ECO:0000256" key="1">
    <source>
        <dbReference type="SAM" id="SignalP"/>
    </source>
</evidence>
<evidence type="ECO:0000313" key="3">
    <source>
        <dbReference type="Proteomes" id="UP000184406"/>
    </source>
</evidence>
<dbReference type="RefSeq" id="WP_072864963.1">
    <property type="nucleotide sequence ID" value="NZ_FQUX01000010.1"/>
</dbReference>
<reference evidence="3" key="1">
    <citation type="submission" date="2016-11" db="EMBL/GenBank/DDBJ databases">
        <authorList>
            <person name="Varghese N."/>
            <person name="Submissions S."/>
        </authorList>
    </citation>
    <scope>NUCLEOTIDE SEQUENCE [LARGE SCALE GENOMIC DNA]</scope>
    <source>
        <strain evidence="3">DSM 17539</strain>
    </source>
</reference>
<dbReference type="Proteomes" id="UP000184406">
    <property type="component" value="Unassembled WGS sequence"/>
</dbReference>
<name>A0A1M5G4N8_9FLAO</name>
<dbReference type="InterPro" id="IPR011110">
    <property type="entry name" value="Reg_prop"/>
</dbReference>
<dbReference type="Pfam" id="PF07494">
    <property type="entry name" value="Reg_prop"/>
    <property type="match status" value="1"/>
</dbReference>
<keyword evidence="1" id="KW-0732">Signal</keyword>
<dbReference type="OrthoDB" id="610763at2"/>
<feature type="signal peptide" evidence="1">
    <location>
        <begin position="1"/>
        <end position="20"/>
    </location>
</feature>
<organism evidence="2 3">
    <name type="scientific">Arenibacter palladensis</name>
    <dbReference type="NCBI Taxonomy" id="237373"/>
    <lineage>
        <taxon>Bacteria</taxon>
        <taxon>Pseudomonadati</taxon>
        <taxon>Bacteroidota</taxon>
        <taxon>Flavobacteriia</taxon>
        <taxon>Flavobacteriales</taxon>
        <taxon>Flavobacteriaceae</taxon>
        <taxon>Arenibacter</taxon>
    </lineage>
</organism>
<keyword evidence="3" id="KW-1185">Reference proteome</keyword>
<feature type="chain" id="PRO_5012861208" evidence="1">
    <location>
        <begin position="21"/>
        <end position="709"/>
    </location>
</feature>
<gene>
    <name evidence="2" type="ORF">SAMN03080594_11097</name>
</gene>
<sequence>MYRILFALALILHFSFEVCAQETSFYQDVALINNISVGLPQGNIDQISIVDNIPIATTSSGQYEWKGSKWISSNKGNSSTAIPKYKGIPQEAGKVLSTSNYMNTTYVGCENGLYFNIGNNKWKQELPSDTNYSWALKEVAALTVDTKNRLWFGAKQGIGYLENGKWTLFTGKEGVPYNHFTCAAPGPKGEVWFGTEIGAFRVEENVFYYRANRRWLPDNHVNSIAVDQDGTAWIATRNGIAQIVSKKMTYPEKAAYFTKQVEERHNRMGFICQNHLTEQFNINTSQLAISDNDGQYTAMYGAAQAFRYAITKDPEARELANRSFYALKWLVDITHEPGFPARVIIPVDWHEPVNEQYSKEYNTRHQKNDPFWKDIFPRFPLSEDGNYRWKCDTSSDELAGHYFYYGIYHDLIAETKEEKDAVKQVVADVTDHLIKHGFKLVDYDGKPTRWGSFDPDYFNSIWGWDQRGLNAMMMLSFLNVASHVTGDPKYDEVAEMLREKENYDIYAMHAKEFFPPENAVPWDNNLGLMSLYGLINYEKNPERQIMYRIALENAWLHISKQKNAFWDGLYGAMAGFFTQKVDQGFFKPQELFTENPLFAKASIDRYYKSSLDNRYMTETLQRIPLDLIGYDMDNTHRLDIQLDPTPGQSADMGWGNDTYALPIDERGHVRLDRDATVLHDNEGNGYAEHEGTFYLLPYYLAAYHKLIEP</sequence>
<protein>
    <submittedName>
        <fullName evidence="2">Two component regulator propeller</fullName>
    </submittedName>
</protein>
<dbReference type="SUPFAM" id="SSF63829">
    <property type="entry name" value="Calcium-dependent phosphotriesterase"/>
    <property type="match status" value="1"/>
</dbReference>